<dbReference type="InterPro" id="IPR039430">
    <property type="entry name" value="Thymidylate_kin-like_dom"/>
</dbReference>
<dbReference type="Proteomes" id="UP000177740">
    <property type="component" value="Unassembled WGS sequence"/>
</dbReference>
<dbReference type="GO" id="GO:0005737">
    <property type="term" value="C:cytoplasm"/>
    <property type="evidence" value="ECO:0007669"/>
    <property type="project" value="TreeGrafter"/>
</dbReference>
<dbReference type="GO" id="GO:0006227">
    <property type="term" value="P:dUDP biosynthetic process"/>
    <property type="evidence" value="ECO:0007669"/>
    <property type="project" value="TreeGrafter"/>
</dbReference>
<dbReference type="InterPro" id="IPR027417">
    <property type="entry name" value="P-loop_NTPase"/>
</dbReference>
<name>A0A1G2EP90_9BACT</name>
<proteinExistence type="inferred from homology"/>
<gene>
    <name evidence="5" type="ORF">A2365_00790</name>
</gene>
<evidence type="ECO:0000256" key="3">
    <source>
        <dbReference type="ARBA" id="ARBA00022840"/>
    </source>
</evidence>
<comment type="similarity">
    <text evidence="1">Belongs to the thymidylate kinase family.</text>
</comment>
<dbReference type="PANTHER" id="PTHR10344:SF4">
    <property type="entry name" value="UMP-CMP KINASE 2, MITOCHONDRIAL"/>
    <property type="match status" value="1"/>
</dbReference>
<evidence type="ECO:0000259" key="4">
    <source>
        <dbReference type="Pfam" id="PF02223"/>
    </source>
</evidence>
<evidence type="ECO:0000256" key="2">
    <source>
        <dbReference type="ARBA" id="ARBA00022741"/>
    </source>
</evidence>
<evidence type="ECO:0000256" key="1">
    <source>
        <dbReference type="ARBA" id="ARBA00009776"/>
    </source>
</evidence>
<keyword evidence="3" id="KW-0067">ATP-binding</keyword>
<reference evidence="5 6" key="1">
    <citation type="journal article" date="2016" name="Nat. Commun.">
        <title>Thousands of microbial genomes shed light on interconnected biogeochemical processes in an aquifer system.</title>
        <authorList>
            <person name="Anantharaman K."/>
            <person name="Brown C.T."/>
            <person name="Hug L.A."/>
            <person name="Sharon I."/>
            <person name="Castelle C.J."/>
            <person name="Probst A.J."/>
            <person name="Thomas B.C."/>
            <person name="Singh A."/>
            <person name="Wilkins M.J."/>
            <person name="Karaoz U."/>
            <person name="Brodie E.L."/>
            <person name="Williams K.H."/>
            <person name="Hubbard S.S."/>
            <person name="Banfield J.F."/>
        </authorList>
    </citation>
    <scope>NUCLEOTIDE SEQUENCE [LARGE SCALE GENOMIC DNA]</scope>
</reference>
<organism evidence="5 6">
    <name type="scientific">Candidatus Nealsonbacteria bacterium RIFOXYB1_FULL_40_15</name>
    <dbReference type="NCBI Taxonomy" id="1801677"/>
    <lineage>
        <taxon>Bacteria</taxon>
        <taxon>Candidatus Nealsoniibacteriota</taxon>
    </lineage>
</organism>
<dbReference type="GO" id="GO:0004798">
    <property type="term" value="F:dTMP kinase activity"/>
    <property type="evidence" value="ECO:0007669"/>
    <property type="project" value="TreeGrafter"/>
</dbReference>
<dbReference type="STRING" id="1801677.A2365_00790"/>
<feature type="domain" description="Thymidylate kinase-like" evidence="4">
    <location>
        <begin position="6"/>
        <end position="163"/>
    </location>
</feature>
<dbReference type="GO" id="GO:0005524">
    <property type="term" value="F:ATP binding"/>
    <property type="evidence" value="ECO:0007669"/>
    <property type="project" value="UniProtKB-KW"/>
</dbReference>
<sequence>MKLIVFEGINGCGKSTIAEMVARKMEAVLYRKPQPEVFSSVRNTVDAQACVRARYLFYLAVCAQASHEIAELLKKTDVVCDRYILSTICYFSAMGVQITLQDEQVVEVNSDYTFLITCERREAERRARERGKLSFTDHEEKQKGLYEKIVTEYRKHDIIEIDNSAQTPLAAVHRIVEILKGMNYATSRQG</sequence>
<dbReference type="Pfam" id="PF02223">
    <property type="entry name" value="Thymidylate_kin"/>
    <property type="match status" value="1"/>
</dbReference>
<dbReference type="EMBL" id="MHMM01000010">
    <property type="protein sequence ID" value="OGZ27191.1"/>
    <property type="molecule type" value="Genomic_DNA"/>
</dbReference>
<keyword evidence="2" id="KW-0547">Nucleotide-binding</keyword>
<dbReference type="SUPFAM" id="SSF52540">
    <property type="entry name" value="P-loop containing nucleoside triphosphate hydrolases"/>
    <property type="match status" value="1"/>
</dbReference>
<dbReference type="GO" id="GO:0006235">
    <property type="term" value="P:dTTP biosynthetic process"/>
    <property type="evidence" value="ECO:0007669"/>
    <property type="project" value="TreeGrafter"/>
</dbReference>
<dbReference type="GO" id="GO:0006233">
    <property type="term" value="P:dTDP biosynthetic process"/>
    <property type="evidence" value="ECO:0007669"/>
    <property type="project" value="TreeGrafter"/>
</dbReference>
<protein>
    <recommendedName>
        <fullName evidence="4">Thymidylate kinase-like domain-containing protein</fullName>
    </recommendedName>
</protein>
<dbReference type="Gene3D" id="3.40.50.300">
    <property type="entry name" value="P-loop containing nucleotide triphosphate hydrolases"/>
    <property type="match status" value="1"/>
</dbReference>
<comment type="caution">
    <text evidence="5">The sequence shown here is derived from an EMBL/GenBank/DDBJ whole genome shotgun (WGS) entry which is preliminary data.</text>
</comment>
<dbReference type="PANTHER" id="PTHR10344">
    <property type="entry name" value="THYMIDYLATE KINASE"/>
    <property type="match status" value="1"/>
</dbReference>
<evidence type="ECO:0000313" key="6">
    <source>
        <dbReference type="Proteomes" id="UP000177740"/>
    </source>
</evidence>
<dbReference type="AlphaFoldDB" id="A0A1G2EP90"/>
<evidence type="ECO:0000313" key="5">
    <source>
        <dbReference type="EMBL" id="OGZ27191.1"/>
    </source>
</evidence>
<accession>A0A1G2EP90</accession>